<feature type="transmembrane region" description="Helical" evidence="1">
    <location>
        <begin position="78"/>
        <end position="97"/>
    </location>
</feature>
<sequence>MGLLWESHFFCIDNIRNRQVCKRKRIPRLLFFFLSFVGSLTFPDSFFRFHLPQFLNHRFHFARSFACREIVRRRRICLFQLPLIFFFSVFLFLLKFFRKFFEIFTQDANNTCIAGQKIPAITRNRREALRTNGLPIANAGKRRARNPADKR</sequence>
<evidence type="ECO:0000313" key="2">
    <source>
        <dbReference type="EMBL" id="SHK57228.1"/>
    </source>
</evidence>
<dbReference type="Proteomes" id="UP000184275">
    <property type="component" value="Unassembled WGS sequence"/>
</dbReference>
<dbReference type="AlphaFoldDB" id="A0A1M6TKC8"/>
<evidence type="ECO:0000256" key="1">
    <source>
        <dbReference type="SAM" id="Phobius"/>
    </source>
</evidence>
<organism evidence="2 3">
    <name type="scientific">Fibrobacter intestinalis</name>
    <dbReference type="NCBI Taxonomy" id="28122"/>
    <lineage>
        <taxon>Bacteria</taxon>
        <taxon>Pseudomonadati</taxon>
        <taxon>Fibrobacterota</taxon>
        <taxon>Fibrobacteria</taxon>
        <taxon>Fibrobacterales</taxon>
        <taxon>Fibrobacteraceae</taxon>
        <taxon>Fibrobacter</taxon>
    </lineage>
</organism>
<evidence type="ECO:0000313" key="3">
    <source>
        <dbReference type="Proteomes" id="UP000184275"/>
    </source>
</evidence>
<protein>
    <submittedName>
        <fullName evidence="2">Uncharacterized protein</fullName>
    </submittedName>
</protein>
<reference evidence="3" key="1">
    <citation type="submission" date="2016-11" db="EMBL/GenBank/DDBJ databases">
        <authorList>
            <person name="Varghese N."/>
            <person name="Submissions S."/>
        </authorList>
    </citation>
    <scope>NUCLEOTIDE SEQUENCE [LARGE SCALE GENOMIC DNA]</scope>
    <source>
        <strain evidence="3">UWOS</strain>
    </source>
</reference>
<keyword evidence="1" id="KW-0472">Membrane</keyword>
<keyword evidence="1" id="KW-1133">Transmembrane helix</keyword>
<accession>A0A1M6TKC8</accession>
<feature type="transmembrane region" description="Helical" evidence="1">
    <location>
        <begin position="26"/>
        <end position="42"/>
    </location>
</feature>
<keyword evidence="3" id="KW-1185">Reference proteome</keyword>
<name>A0A1M6TKC8_9BACT</name>
<gene>
    <name evidence="2" type="ORF">SAMN05720469_11034</name>
</gene>
<keyword evidence="1" id="KW-0812">Transmembrane</keyword>
<dbReference type="EMBL" id="FRAW01000010">
    <property type="protein sequence ID" value="SHK57228.1"/>
    <property type="molecule type" value="Genomic_DNA"/>
</dbReference>
<proteinExistence type="predicted"/>